<reference evidence="1 2" key="1">
    <citation type="submission" date="2019-03" db="EMBL/GenBank/DDBJ databases">
        <title>Genomic Encyclopedia of Type Strains, Phase IV (KMG-IV): sequencing the most valuable type-strain genomes for metagenomic binning, comparative biology and taxonomic classification.</title>
        <authorList>
            <person name="Goeker M."/>
        </authorList>
    </citation>
    <scope>NUCLEOTIDE SEQUENCE [LARGE SCALE GENOMIC DNA]</scope>
    <source>
        <strain evidence="1 2">DSM 102940</strain>
    </source>
</reference>
<keyword evidence="2" id="KW-1185">Reference proteome</keyword>
<organism evidence="1 2">
    <name type="scientific">Marinisporobacter balticus</name>
    <dbReference type="NCBI Taxonomy" id="2018667"/>
    <lineage>
        <taxon>Bacteria</taxon>
        <taxon>Bacillati</taxon>
        <taxon>Bacillota</taxon>
        <taxon>Clostridia</taxon>
        <taxon>Peptostreptococcales</taxon>
        <taxon>Thermotaleaceae</taxon>
        <taxon>Marinisporobacter</taxon>
    </lineage>
</organism>
<name>A0A4R2KAB9_9FIRM</name>
<sequence length="53" mass="6229">MLVKRHELFRISFDMADGAPVLNICPHLPFKWVMGILNTWKINIILIMYKNEG</sequence>
<dbReference type="Proteomes" id="UP000294919">
    <property type="component" value="Unassembled WGS sequence"/>
</dbReference>
<dbReference type="AlphaFoldDB" id="A0A4R2KAB9"/>
<evidence type="ECO:0000313" key="1">
    <source>
        <dbReference type="EMBL" id="TCO70411.1"/>
    </source>
</evidence>
<comment type="caution">
    <text evidence="1">The sequence shown here is derived from an EMBL/GenBank/DDBJ whole genome shotgun (WGS) entry which is preliminary data.</text>
</comment>
<evidence type="ECO:0000313" key="2">
    <source>
        <dbReference type="Proteomes" id="UP000294919"/>
    </source>
</evidence>
<dbReference type="RefSeq" id="WP_165916396.1">
    <property type="nucleotide sequence ID" value="NZ_SLWV01000026.1"/>
</dbReference>
<protein>
    <submittedName>
        <fullName evidence="1">Uncharacterized protein</fullName>
    </submittedName>
</protein>
<accession>A0A4R2KAB9</accession>
<dbReference type="EMBL" id="SLWV01000026">
    <property type="protein sequence ID" value="TCO70411.1"/>
    <property type="molecule type" value="Genomic_DNA"/>
</dbReference>
<gene>
    <name evidence="1" type="ORF">EV214_12631</name>
</gene>
<proteinExistence type="predicted"/>